<protein>
    <recommendedName>
        <fullName evidence="3">Ntn-hydrolase superfamily protein</fullName>
    </recommendedName>
</protein>
<organism evidence="1 2">
    <name type="scientific">Salipiger abyssi</name>
    <dbReference type="NCBI Taxonomy" id="1250539"/>
    <lineage>
        <taxon>Bacteria</taxon>
        <taxon>Pseudomonadati</taxon>
        <taxon>Pseudomonadota</taxon>
        <taxon>Alphaproteobacteria</taxon>
        <taxon>Rhodobacterales</taxon>
        <taxon>Roseobacteraceae</taxon>
        <taxon>Salipiger</taxon>
    </lineage>
</organism>
<dbReference type="InterPro" id="IPR029055">
    <property type="entry name" value="Ntn_hydrolases_N"/>
</dbReference>
<dbReference type="SUPFAM" id="SSF56235">
    <property type="entry name" value="N-terminal nucleophile aminohydrolases (Ntn hydrolases)"/>
    <property type="match status" value="1"/>
</dbReference>
<dbReference type="Proteomes" id="UP000187059">
    <property type="component" value="Chromosome"/>
</dbReference>
<dbReference type="Pfam" id="PF06267">
    <property type="entry name" value="DUF1028"/>
    <property type="match status" value="1"/>
</dbReference>
<gene>
    <name evidence="1" type="ORF">Ga0080574_TMP2183</name>
</gene>
<reference evidence="1 2" key="1">
    <citation type="submission" date="2016-04" db="EMBL/GenBank/DDBJ databases">
        <title>Deep-sea bacteria in the southern Pacific.</title>
        <authorList>
            <person name="Tang K."/>
        </authorList>
    </citation>
    <scope>NUCLEOTIDE SEQUENCE [LARGE SCALE GENOMIC DNA]</scope>
    <source>
        <strain evidence="1 2">JLT2014</strain>
    </source>
</reference>
<dbReference type="PANTHER" id="PTHR39328:SF1">
    <property type="entry name" value="BLL2871 PROTEIN"/>
    <property type="match status" value="1"/>
</dbReference>
<name>A0A1P8UT33_9RHOB</name>
<dbReference type="EMBL" id="CP015093">
    <property type="protein sequence ID" value="APZ52517.1"/>
    <property type="molecule type" value="Genomic_DNA"/>
</dbReference>
<accession>A0A1P8UT33</accession>
<dbReference type="AlphaFoldDB" id="A0A1P8UT33"/>
<dbReference type="InterPro" id="IPR010430">
    <property type="entry name" value="DUF1028"/>
</dbReference>
<dbReference type="STRING" id="1250539.Ga0080574_TMP2183"/>
<evidence type="ECO:0008006" key="3">
    <source>
        <dbReference type="Google" id="ProtNLM"/>
    </source>
</evidence>
<proteinExistence type="predicted"/>
<evidence type="ECO:0000313" key="2">
    <source>
        <dbReference type="Proteomes" id="UP000187059"/>
    </source>
</evidence>
<evidence type="ECO:0000313" key="1">
    <source>
        <dbReference type="EMBL" id="APZ52517.1"/>
    </source>
</evidence>
<keyword evidence="2" id="KW-1185">Reference proteome</keyword>
<sequence>MEANYRDKFNGNLSSETPVTFSLLVHDRETGTYGGAAATGSLCVGGWVLRGRVDSGLSASQGTAPSTIWGEEVLDAMRDGEPAADAVARLTGADPGRAHRQLAALDLTGGTGAFTGAESLPVAHHMAEPGLVVAGNMLGGDGVLPALRQGYLDARGDMAARLLAGLRAADADASDYRGLQSAALLVLHPDHPPLTLRIDYAEAPLDALETLLTRAQGAPYADWLDVVPVASDRSRAPKKAPAR</sequence>
<dbReference type="Gene3D" id="3.60.20.10">
    <property type="entry name" value="Glutamine Phosphoribosylpyrophosphate, subunit 1, domain 1"/>
    <property type="match status" value="1"/>
</dbReference>
<dbReference type="KEGG" id="paby:Ga0080574_TMP2183"/>
<dbReference type="PANTHER" id="PTHR39328">
    <property type="entry name" value="BLL2871 PROTEIN"/>
    <property type="match status" value="1"/>
</dbReference>